<evidence type="ECO:0000313" key="2">
    <source>
        <dbReference type="Proteomes" id="UP000821865"/>
    </source>
</evidence>
<reference evidence="1" key="1">
    <citation type="submission" date="2020-05" db="EMBL/GenBank/DDBJ databases">
        <title>Large-scale comparative analyses of tick genomes elucidate their genetic diversity and vector capacities.</title>
        <authorList>
            <person name="Jia N."/>
            <person name="Wang J."/>
            <person name="Shi W."/>
            <person name="Du L."/>
            <person name="Sun Y."/>
            <person name="Zhan W."/>
            <person name="Jiang J."/>
            <person name="Wang Q."/>
            <person name="Zhang B."/>
            <person name="Ji P."/>
            <person name="Sakyi L.B."/>
            <person name="Cui X."/>
            <person name="Yuan T."/>
            <person name="Jiang B."/>
            <person name="Yang W."/>
            <person name="Lam T.T.-Y."/>
            <person name="Chang Q."/>
            <person name="Ding S."/>
            <person name="Wang X."/>
            <person name="Zhu J."/>
            <person name="Ruan X."/>
            <person name="Zhao L."/>
            <person name="Wei J."/>
            <person name="Que T."/>
            <person name="Du C."/>
            <person name="Cheng J."/>
            <person name="Dai P."/>
            <person name="Han X."/>
            <person name="Huang E."/>
            <person name="Gao Y."/>
            <person name="Liu J."/>
            <person name="Shao H."/>
            <person name="Ye R."/>
            <person name="Li L."/>
            <person name="Wei W."/>
            <person name="Wang X."/>
            <person name="Wang C."/>
            <person name="Yang T."/>
            <person name="Huo Q."/>
            <person name="Li W."/>
            <person name="Guo W."/>
            <person name="Chen H."/>
            <person name="Zhou L."/>
            <person name="Ni X."/>
            <person name="Tian J."/>
            <person name="Zhou Y."/>
            <person name="Sheng Y."/>
            <person name="Liu T."/>
            <person name="Pan Y."/>
            <person name="Xia L."/>
            <person name="Li J."/>
            <person name="Zhao F."/>
            <person name="Cao W."/>
        </authorList>
    </citation>
    <scope>NUCLEOTIDE SEQUENCE</scope>
    <source>
        <strain evidence="1">Dsil-2018</strain>
    </source>
</reference>
<dbReference type="EMBL" id="CM023478">
    <property type="protein sequence ID" value="KAH7933466.1"/>
    <property type="molecule type" value="Genomic_DNA"/>
</dbReference>
<gene>
    <name evidence="1" type="ORF">HPB49_012908</name>
</gene>
<proteinExistence type="predicted"/>
<dbReference type="Proteomes" id="UP000821865">
    <property type="component" value="Chromosome 9"/>
</dbReference>
<sequence>MPRQFAESPYADTTCTIHCTEVHMQRPKKRNPKGQTYSPCKGCNTAKFLVAVAPSGFIMFVSNAYGGWASDMFIVEESGFVDNFSEDHMIIGERGFSLSNFMKEKGVKLNMPAFSRGKLQFTEGEATASGRISHLSMPVECAIRRIKVYRILKYSLPIHHKKLMNSIILVCADLSNLKGPLIGDPKVEKDEAESDIETDDI</sequence>
<name>A0ACB8C3Q7_DERSI</name>
<accession>A0ACB8C3Q7</accession>
<protein>
    <submittedName>
        <fullName evidence="1">Uncharacterized protein</fullName>
    </submittedName>
</protein>
<comment type="caution">
    <text evidence="1">The sequence shown here is derived from an EMBL/GenBank/DDBJ whole genome shotgun (WGS) entry which is preliminary data.</text>
</comment>
<organism evidence="1 2">
    <name type="scientific">Dermacentor silvarum</name>
    <name type="common">Tick</name>
    <dbReference type="NCBI Taxonomy" id="543639"/>
    <lineage>
        <taxon>Eukaryota</taxon>
        <taxon>Metazoa</taxon>
        <taxon>Ecdysozoa</taxon>
        <taxon>Arthropoda</taxon>
        <taxon>Chelicerata</taxon>
        <taxon>Arachnida</taxon>
        <taxon>Acari</taxon>
        <taxon>Parasitiformes</taxon>
        <taxon>Ixodida</taxon>
        <taxon>Ixodoidea</taxon>
        <taxon>Ixodidae</taxon>
        <taxon>Rhipicephalinae</taxon>
        <taxon>Dermacentor</taxon>
    </lineage>
</organism>
<evidence type="ECO:0000313" key="1">
    <source>
        <dbReference type="EMBL" id="KAH7933466.1"/>
    </source>
</evidence>
<keyword evidence="2" id="KW-1185">Reference proteome</keyword>